<protein>
    <submittedName>
        <fullName evidence="2">Tetratricopeptide repeat protein</fullName>
    </submittedName>
</protein>
<feature type="region of interest" description="Disordered" evidence="1">
    <location>
        <begin position="1"/>
        <end position="25"/>
    </location>
</feature>
<proteinExistence type="predicted"/>
<dbReference type="InterPro" id="IPR011990">
    <property type="entry name" value="TPR-like_helical_dom_sf"/>
</dbReference>
<keyword evidence="3" id="KW-1185">Reference proteome</keyword>
<dbReference type="SUPFAM" id="SSF48452">
    <property type="entry name" value="TPR-like"/>
    <property type="match status" value="1"/>
</dbReference>
<dbReference type="Pfam" id="PF13650">
    <property type="entry name" value="Asp_protease_2"/>
    <property type="match status" value="1"/>
</dbReference>
<dbReference type="Proteomes" id="UP000295157">
    <property type="component" value="Unassembled WGS sequence"/>
</dbReference>
<organism evidence="2 3">
    <name type="scientific">Nonomuraea longispora</name>
    <dbReference type="NCBI Taxonomy" id="1848320"/>
    <lineage>
        <taxon>Bacteria</taxon>
        <taxon>Bacillati</taxon>
        <taxon>Actinomycetota</taxon>
        <taxon>Actinomycetes</taxon>
        <taxon>Streptosporangiales</taxon>
        <taxon>Streptosporangiaceae</taxon>
        <taxon>Nonomuraea</taxon>
    </lineage>
</organism>
<dbReference type="AlphaFoldDB" id="A0A4R4MMT6"/>
<dbReference type="Pfam" id="PF14559">
    <property type="entry name" value="TPR_19"/>
    <property type="match status" value="1"/>
</dbReference>
<reference evidence="2 3" key="1">
    <citation type="submission" date="2019-02" db="EMBL/GenBank/DDBJ databases">
        <title>Draft genome sequences of novel Actinobacteria.</title>
        <authorList>
            <person name="Sahin N."/>
            <person name="Ay H."/>
            <person name="Saygin H."/>
        </authorList>
    </citation>
    <scope>NUCLEOTIDE SEQUENCE [LARGE SCALE GENOMIC DNA]</scope>
    <source>
        <strain evidence="2 3">KC201</strain>
    </source>
</reference>
<dbReference type="InterPro" id="IPR021109">
    <property type="entry name" value="Peptidase_aspartic_dom_sf"/>
</dbReference>
<dbReference type="OrthoDB" id="146908at2"/>
<gene>
    <name evidence="2" type="ORF">E1267_41125</name>
</gene>
<dbReference type="Gene3D" id="2.40.70.10">
    <property type="entry name" value="Acid Proteases"/>
    <property type="match status" value="1"/>
</dbReference>
<evidence type="ECO:0000256" key="1">
    <source>
        <dbReference type="SAM" id="MobiDB-lite"/>
    </source>
</evidence>
<accession>A0A4R4MMT6</accession>
<name>A0A4R4MMT6_9ACTN</name>
<dbReference type="EMBL" id="SMJZ01000295">
    <property type="protein sequence ID" value="TDB96263.1"/>
    <property type="molecule type" value="Genomic_DNA"/>
</dbReference>
<comment type="caution">
    <text evidence="2">The sequence shown here is derived from an EMBL/GenBank/DDBJ whole genome shotgun (WGS) entry which is preliminary data.</text>
</comment>
<evidence type="ECO:0000313" key="3">
    <source>
        <dbReference type="Proteomes" id="UP000295157"/>
    </source>
</evidence>
<feature type="compositionally biased region" description="Polar residues" evidence="1">
    <location>
        <begin position="1"/>
        <end position="12"/>
    </location>
</feature>
<sequence>MNTRRYPNTNQYLKGGNPMDGKATDPRRAFPAKAGAASLAIAGAVGAADGGPLATAPGVRPPRKERLMDLTDLTDLMDKAGELFDAGDFDAADASYRQILSRDPDHVAALAQHAYIALLANRLPAAERLLKRVLRLDPGHTRSLSNLANALWRADAYAELADLLPRVKADAPTATPEQLRSFAGRRPYTISGPETARIPFAASDPLPMVEASVNGAPPELFFLDTGALFALNQDYADRLGIPMYGHTTGKTLYGEHEAYQGRVDRLAMGELGIGDLPVHTIPDTIRITAPDGRATQGAIGTSVLSRFLSTIDYPDQALVLRQNTRAHIRARHSAPMWFLGDHYLLSHGTVNGLDRMVFFVDTGGGDIGFTAPRTTFDAAGITIPPGEGFHQVTVETVTLGSATRRQVPSLAGAFPGWFEHGFGFRIGGLPTHAFFKPYALTFDFARMRVLMDPMRADPRSA</sequence>
<evidence type="ECO:0000313" key="2">
    <source>
        <dbReference type="EMBL" id="TDB96263.1"/>
    </source>
</evidence>
<dbReference type="Gene3D" id="1.25.40.10">
    <property type="entry name" value="Tetratricopeptide repeat domain"/>
    <property type="match status" value="1"/>
</dbReference>